<dbReference type="InterPro" id="IPR035966">
    <property type="entry name" value="PKF_sf"/>
</dbReference>
<dbReference type="Proteomes" id="UP001205105">
    <property type="component" value="Unassembled WGS sequence"/>
</dbReference>
<keyword evidence="9" id="KW-1185">Reference proteome</keyword>
<dbReference type="SUPFAM" id="SSF53784">
    <property type="entry name" value="Phosphofructokinase"/>
    <property type="match status" value="1"/>
</dbReference>
<organism evidence="8 9">
    <name type="scientific">Chlorella ohadii</name>
    <dbReference type="NCBI Taxonomy" id="2649997"/>
    <lineage>
        <taxon>Eukaryota</taxon>
        <taxon>Viridiplantae</taxon>
        <taxon>Chlorophyta</taxon>
        <taxon>core chlorophytes</taxon>
        <taxon>Trebouxiophyceae</taxon>
        <taxon>Chlorellales</taxon>
        <taxon>Chlorellaceae</taxon>
        <taxon>Chlorella clade</taxon>
        <taxon>Chlorella</taxon>
    </lineage>
</organism>
<dbReference type="EMBL" id="JADXDR010000027">
    <property type="protein sequence ID" value="KAI7844542.1"/>
    <property type="molecule type" value="Genomic_DNA"/>
</dbReference>
<evidence type="ECO:0000256" key="1">
    <source>
        <dbReference type="ARBA" id="ARBA00001946"/>
    </source>
</evidence>
<evidence type="ECO:0000313" key="8">
    <source>
        <dbReference type="EMBL" id="KAI7844542.1"/>
    </source>
</evidence>
<feature type="compositionally biased region" description="Low complexity" evidence="6">
    <location>
        <begin position="61"/>
        <end position="71"/>
    </location>
</feature>
<evidence type="ECO:0000256" key="6">
    <source>
        <dbReference type="SAM" id="MobiDB-lite"/>
    </source>
</evidence>
<protein>
    <recommendedName>
        <fullName evidence="7">Phosphofructokinase domain-containing protein</fullName>
    </recommendedName>
</protein>
<evidence type="ECO:0000259" key="7">
    <source>
        <dbReference type="Pfam" id="PF00365"/>
    </source>
</evidence>
<name>A0AAD5DVQ2_9CHLO</name>
<keyword evidence="5" id="KW-0460">Magnesium</keyword>
<keyword evidence="2" id="KW-0808">Transferase</keyword>
<dbReference type="AlphaFoldDB" id="A0AAD5DVQ2"/>
<evidence type="ECO:0000256" key="5">
    <source>
        <dbReference type="ARBA" id="ARBA00022842"/>
    </source>
</evidence>
<gene>
    <name evidence="8" type="ORF">COHA_001900</name>
</gene>
<dbReference type="InterPro" id="IPR022953">
    <property type="entry name" value="ATP_PFK"/>
</dbReference>
<evidence type="ECO:0000256" key="4">
    <source>
        <dbReference type="ARBA" id="ARBA00022777"/>
    </source>
</evidence>
<dbReference type="Gene3D" id="3.40.50.460">
    <property type="entry name" value="Phosphofructokinase domain"/>
    <property type="match status" value="1"/>
</dbReference>
<dbReference type="Gene3D" id="3.40.50.450">
    <property type="match status" value="1"/>
</dbReference>
<sequence>MAHLPTGIVILHSCCTTDGGGFVSDDDRVSLQSLLFATPSSRGASETRHSLGKFASPPLRPSSAGGPTPTPTLGATDAYFEATPRFALRAGPRATIYFQPQTTRIALLCSGGLCPGLNDVIRALVLKALDYGMPEKNILGIKHGFRGFYSKAKNDRHITLTRQAVEDIHLEGGSVLGTSECGECDVLGVVKRLDLWAVDMLFVKQCDQLNVPCSVIALPKSIDNDFLLLDKTFGFETAVEEAQKAILAAKCEASSAYRGIGLVKLMGRTAGFIAVKAALASGIVDVVLVPEVPFNIDSMVAHVEHILQTRGHAVVCMAEGAAKDRVPDQCYYEPGKDAATCIETDPGNWLKQEMKKRLRDVDINVYSKLIAHGAVHAGFAGYTACAVGQVNTHMVYLPLQVLAQAPRQMDPNGELWNRLKAAIGQPSFT</sequence>
<dbReference type="GO" id="GO:0006002">
    <property type="term" value="P:fructose 6-phosphate metabolic process"/>
    <property type="evidence" value="ECO:0007669"/>
    <property type="project" value="InterPro"/>
</dbReference>
<dbReference type="PRINTS" id="PR00476">
    <property type="entry name" value="PHFRCTKINASE"/>
</dbReference>
<dbReference type="PANTHER" id="PTHR45770">
    <property type="entry name" value="ATP-DEPENDENT 6-PHOSPHOFRUCTOKINASE 1"/>
    <property type="match status" value="1"/>
</dbReference>
<dbReference type="GO" id="GO:0046872">
    <property type="term" value="F:metal ion binding"/>
    <property type="evidence" value="ECO:0007669"/>
    <property type="project" value="UniProtKB-KW"/>
</dbReference>
<dbReference type="InterPro" id="IPR050929">
    <property type="entry name" value="PFKA"/>
</dbReference>
<evidence type="ECO:0000256" key="3">
    <source>
        <dbReference type="ARBA" id="ARBA00022723"/>
    </source>
</evidence>
<feature type="domain" description="Phosphofructokinase" evidence="7">
    <location>
        <begin position="104"/>
        <end position="357"/>
    </location>
</feature>
<comment type="caution">
    <text evidence="8">The sequence shown here is derived from an EMBL/GenBank/DDBJ whole genome shotgun (WGS) entry which is preliminary data.</text>
</comment>
<comment type="cofactor">
    <cofactor evidence="1">
        <name>Mg(2+)</name>
        <dbReference type="ChEBI" id="CHEBI:18420"/>
    </cofactor>
</comment>
<evidence type="ECO:0000313" key="9">
    <source>
        <dbReference type="Proteomes" id="UP001205105"/>
    </source>
</evidence>
<keyword evidence="4" id="KW-0418">Kinase</keyword>
<reference evidence="8" key="1">
    <citation type="submission" date="2020-11" db="EMBL/GenBank/DDBJ databases">
        <title>Chlorella ohadii genome sequencing and assembly.</title>
        <authorList>
            <person name="Murik O."/>
            <person name="Treves H."/>
            <person name="Kedem I."/>
            <person name="Shotland Y."/>
            <person name="Kaplan A."/>
        </authorList>
    </citation>
    <scope>NUCLEOTIDE SEQUENCE</scope>
    <source>
        <strain evidence="8">1</strain>
    </source>
</reference>
<proteinExistence type="predicted"/>
<keyword evidence="3" id="KW-0479">Metal-binding</keyword>
<evidence type="ECO:0000256" key="2">
    <source>
        <dbReference type="ARBA" id="ARBA00022679"/>
    </source>
</evidence>
<feature type="region of interest" description="Disordered" evidence="6">
    <location>
        <begin position="42"/>
        <end position="71"/>
    </location>
</feature>
<dbReference type="Pfam" id="PF00365">
    <property type="entry name" value="PFK"/>
    <property type="match status" value="1"/>
</dbReference>
<dbReference type="GO" id="GO:0003872">
    <property type="term" value="F:6-phosphofructokinase activity"/>
    <property type="evidence" value="ECO:0007669"/>
    <property type="project" value="InterPro"/>
</dbReference>
<dbReference type="InterPro" id="IPR000023">
    <property type="entry name" value="Phosphofructokinase_dom"/>
</dbReference>
<accession>A0AAD5DVQ2</accession>